<evidence type="ECO:0000313" key="7">
    <source>
        <dbReference type="Proteomes" id="UP000767854"/>
    </source>
</evidence>
<dbReference type="PANTHER" id="PTHR10724:SF7">
    <property type="entry name" value="SMALL RIBOSOMAL SUBUNIT PROTEIN BS1C"/>
    <property type="match status" value="1"/>
</dbReference>
<accession>A0ABS2MQ61</accession>
<feature type="domain" description="S1 motif" evidence="5">
    <location>
        <begin position="198"/>
        <end position="266"/>
    </location>
</feature>
<comment type="similarity">
    <text evidence="1">Belongs to the bacterial ribosomal protein bS1 family.</text>
</comment>
<feature type="compositionally biased region" description="Acidic residues" evidence="4">
    <location>
        <begin position="362"/>
        <end position="377"/>
    </location>
</feature>
<dbReference type="CDD" id="cd04465">
    <property type="entry name" value="S1_RPS1_repeat_ec2_hs2"/>
    <property type="match status" value="1"/>
</dbReference>
<evidence type="ECO:0000256" key="2">
    <source>
        <dbReference type="ARBA" id="ARBA00022980"/>
    </source>
</evidence>
<dbReference type="PRINTS" id="PR00681">
    <property type="entry name" value="RIBOSOMALS1"/>
</dbReference>
<dbReference type="InterPro" id="IPR012340">
    <property type="entry name" value="NA-bd_OB-fold"/>
</dbReference>
<feature type="domain" description="S1 motif" evidence="5">
    <location>
        <begin position="24"/>
        <end position="93"/>
    </location>
</feature>
<dbReference type="SUPFAM" id="SSF50249">
    <property type="entry name" value="Nucleic acid-binding proteins"/>
    <property type="match status" value="4"/>
</dbReference>
<dbReference type="CDD" id="cd05688">
    <property type="entry name" value="S1_RPS1_repeat_ec3"/>
    <property type="match status" value="1"/>
</dbReference>
<evidence type="ECO:0000256" key="3">
    <source>
        <dbReference type="ARBA" id="ARBA00023274"/>
    </source>
</evidence>
<comment type="caution">
    <text evidence="6">The sequence shown here is derived from an EMBL/GenBank/DDBJ whole genome shotgun (WGS) entry which is preliminary data.</text>
</comment>
<dbReference type="RefSeq" id="WP_204663148.1">
    <property type="nucleotide sequence ID" value="NZ_JAFBDT010000006.1"/>
</dbReference>
<dbReference type="CDD" id="cd05687">
    <property type="entry name" value="S1_RPS1_repeat_ec1_hs1"/>
    <property type="match status" value="1"/>
</dbReference>
<protein>
    <submittedName>
        <fullName evidence="6">Ribosomal protein S1</fullName>
    </submittedName>
</protein>
<dbReference type="InterPro" id="IPR035104">
    <property type="entry name" value="Ribosomal_protein_S1-like"/>
</dbReference>
<dbReference type="InterPro" id="IPR050437">
    <property type="entry name" value="Ribos_protein_bS1-like"/>
</dbReference>
<evidence type="ECO:0000256" key="1">
    <source>
        <dbReference type="ARBA" id="ARBA00006767"/>
    </source>
</evidence>
<keyword evidence="2 6" id="KW-0689">Ribosomal protein</keyword>
<dbReference type="PANTHER" id="PTHR10724">
    <property type="entry name" value="30S RIBOSOMAL PROTEIN S1"/>
    <property type="match status" value="1"/>
</dbReference>
<evidence type="ECO:0000256" key="4">
    <source>
        <dbReference type="SAM" id="MobiDB-lite"/>
    </source>
</evidence>
<dbReference type="NCBIfam" id="NF005208">
    <property type="entry name" value="PRK06676.1"/>
    <property type="match status" value="1"/>
</dbReference>
<dbReference type="Pfam" id="PF00575">
    <property type="entry name" value="S1"/>
    <property type="match status" value="4"/>
</dbReference>
<keyword evidence="3" id="KW-0687">Ribonucleoprotein</keyword>
<reference evidence="6 7" key="1">
    <citation type="submission" date="2021-01" db="EMBL/GenBank/DDBJ databases">
        <title>Genomic Encyclopedia of Type Strains, Phase IV (KMG-IV): sequencing the most valuable type-strain genomes for metagenomic binning, comparative biology and taxonomic classification.</title>
        <authorList>
            <person name="Goeker M."/>
        </authorList>
    </citation>
    <scope>NUCLEOTIDE SEQUENCE [LARGE SCALE GENOMIC DNA]</scope>
    <source>
        <strain evidence="6 7">DSM 24436</strain>
    </source>
</reference>
<dbReference type="SMART" id="SM00316">
    <property type="entry name" value="S1"/>
    <property type="match status" value="4"/>
</dbReference>
<dbReference type="Gene3D" id="2.40.50.140">
    <property type="entry name" value="Nucleic acid-binding proteins"/>
    <property type="match status" value="4"/>
</dbReference>
<dbReference type="Proteomes" id="UP000767854">
    <property type="component" value="Unassembled WGS sequence"/>
</dbReference>
<dbReference type="InterPro" id="IPR003029">
    <property type="entry name" value="S1_domain"/>
</dbReference>
<evidence type="ECO:0000313" key="6">
    <source>
        <dbReference type="EMBL" id="MBM7561538.1"/>
    </source>
</evidence>
<proteinExistence type="inferred from homology"/>
<feature type="domain" description="S1 motif" evidence="5">
    <location>
        <begin position="111"/>
        <end position="177"/>
    </location>
</feature>
<dbReference type="GO" id="GO:0005840">
    <property type="term" value="C:ribosome"/>
    <property type="evidence" value="ECO:0007669"/>
    <property type="project" value="UniProtKB-KW"/>
</dbReference>
<dbReference type="PROSITE" id="PS50126">
    <property type="entry name" value="S1"/>
    <property type="match status" value="4"/>
</dbReference>
<evidence type="ECO:0000259" key="5">
    <source>
        <dbReference type="PROSITE" id="PS50126"/>
    </source>
</evidence>
<name>A0ABS2MQ61_9FIRM</name>
<keyword evidence="7" id="KW-1185">Reference proteome</keyword>
<gene>
    <name evidence="6" type="ORF">JOC49_001058</name>
</gene>
<sequence>MENHNSMAEMMDQIEESLKIPRKGSIVKGSIIQVNADVIIVNIGYKSDGVIPKNEVSAETDFDLKEKFKEGDELDVYVVSHDNGEGNILLSLRKVSIDKDWVELEGINERDEAIEVKVSDSVNGGLIAYYKEIRGFIPASQLSDRFVKNLKPYVGQTLKVKAIEINKQKRRAVFSHKEFAILEKQAQREAFWKDVEVGKVVEGEVKRITNFGAFVDIGGMDGLVHVTEMSWGRIKPASEFVKVGDKIDVKIIDFNKEENKISLSIKQLTEEPWSNFENKYEIGGIYEGRVVNLTDFGAFVELEPGIEGLVHVSHIAKEHVEKPADVLKVNDLVEVKVLEFAADEKKVKLSMKEVQEVQTVEETTEESTDEVEEDVEA</sequence>
<dbReference type="EMBL" id="JAFBDT010000006">
    <property type="protein sequence ID" value="MBM7561538.1"/>
    <property type="molecule type" value="Genomic_DNA"/>
</dbReference>
<organism evidence="6 7">
    <name type="scientific">Fusibacter tunisiensis</name>
    <dbReference type="NCBI Taxonomy" id="1008308"/>
    <lineage>
        <taxon>Bacteria</taxon>
        <taxon>Bacillati</taxon>
        <taxon>Bacillota</taxon>
        <taxon>Clostridia</taxon>
        <taxon>Eubacteriales</taxon>
        <taxon>Eubacteriales Family XII. Incertae Sedis</taxon>
        <taxon>Fusibacter</taxon>
    </lineage>
</organism>
<feature type="domain" description="S1 motif" evidence="5">
    <location>
        <begin position="283"/>
        <end position="352"/>
    </location>
</feature>
<feature type="region of interest" description="Disordered" evidence="4">
    <location>
        <begin position="358"/>
        <end position="377"/>
    </location>
</feature>